<feature type="transmembrane region" description="Helical" evidence="1">
    <location>
        <begin position="7"/>
        <end position="25"/>
    </location>
</feature>
<accession>A0ABV9LQ98</accession>
<keyword evidence="1" id="KW-0812">Transmembrane</keyword>
<name>A0ABV9LQ98_9ALTE</name>
<feature type="transmembrane region" description="Helical" evidence="1">
    <location>
        <begin position="37"/>
        <end position="56"/>
    </location>
</feature>
<proteinExistence type="predicted"/>
<keyword evidence="3" id="KW-1185">Reference proteome</keyword>
<dbReference type="EMBL" id="JBHSGU010000001">
    <property type="protein sequence ID" value="MFC4698677.1"/>
    <property type="molecule type" value="Genomic_DNA"/>
</dbReference>
<evidence type="ECO:0000313" key="3">
    <source>
        <dbReference type="Proteomes" id="UP001595897"/>
    </source>
</evidence>
<dbReference type="RefSeq" id="WP_382405299.1">
    <property type="nucleotide sequence ID" value="NZ_JBHSGU010000001.1"/>
</dbReference>
<keyword evidence="1" id="KW-1133">Transmembrane helix</keyword>
<evidence type="ECO:0000313" key="2">
    <source>
        <dbReference type="EMBL" id="MFC4698677.1"/>
    </source>
</evidence>
<organism evidence="2 3">
    <name type="scientific">Glaciecola siphonariae</name>
    <dbReference type="NCBI Taxonomy" id="521012"/>
    <lineage>
        <taxon>Bacteria</taxon>
        <taxon>Pseudomonadati</taxon>
        <taxon>Pseudomonadota</taxon>
        <taxon>Gammaproteobacteria</taxon>
        <taxon>Alteromonadales</taxon>
        <taxon>Alteromonadaceae</taxon>
        <taxon>Glaciecola</taxon>
    </lineage>
</organism>
<dbReference type="Proteomes" id="UP001595897">
    <property type="component" value="Unassembled WGS sequence"/>
</dbReference>
<sequence>MKKRIKKILISLPAVLSIPIIIIRTLQPESSILPENILDVLALSCLVSITGLLFLVDNEEMSVKFDKINHRLSDALLFSKGNLTAIRPAKSPSIWTGFKGSMYIVNPPLKMVEASEDSYQSLVESHAERFNDDEFKMGHYVFFEKGDQGRYFPEAIPLFIKFMSDVESLAPALKQKLRISVADISAPGFTFFCGAKHVASEKGLEAVSYAITYINEEPLMYQNGFSNWAFISLNESYNSTLEDYATGLQHRSKSYAWDEFKRKYAS</sequence>
<keyword evidence="1" id="KW-0472">Membrane</keyword>
<reference evidence="3" key="1">
    <citation type="journal article" date="2019" name="Int. J. Syst. Evol. Microbiol.">
        <title>The Global Catalogue of Microorganisms (GCM) 10K type strain sequencing project: providing services to taxonomists for standard genome sequencing and annotation.</title>
        <authorList>
            <consortium name="The Broad Institute Genomics Platform"/>
            <consortium name="The Broad Institute Genome Sequencing Center for Infectious Disease"/>
            <person name="Wu L."/>
            <person name="Ma J."/>
        </authorList>
    </citation>
    <scope>NUCLEOTIDE SEQUENCE [LARGE SCALE GENOMIC DNA]</scope>
    <source>
        <strain evidence="3">KACC 12507</strain>
    </source>
</reference>
<protein>
    <submittedName>
        <fullName evidence="2">Uncharacterized protein</fullName>
    </submittedName>
</protein>
<comment type="caution">
    <text evidence="2">The sequence shown here is derived from an EMBL/GenBank/DDBJ whole genome shotgun (WGS) entry which is preliminary data.</text>
</comment>
<gene>
    <name evidence="2" type="ORF">ACFO4O_00700</name>
</gene>
<evidence type="ECO:0000256" key="1">
    <source>
        <dbReference type="SAM" id="Phobius"/>
    </source>
</evidence>